<dbReference type="Proteomes" id="UP000701801">
    <property type="component" value="Unassembled WGS sequence"/>
</dbReference>
<organism evidence="2 3">
    <name type="scientific">Hymenoscyphus albidus</name>
    <dbReference type="NCBI Taxonomy" id="595503"/>
    <lineage>
        <taxon>Eukaryota</taxon>
        <taxon>Fungi</taxon>
        <taxon>Dikarya</taxon>
        <taxon>Ascomycota</taxon>
        <taxon>Pezizomycotina</taxon>
        <taxon>Leotiomycetes</taxon>
        <taxon>Helotiales</taxon>
        <taxon>Helotiaceae</taxon>
        <taxon>Hymenoscyphus</taxon>
    </lineage>
</organism>
<accession>A0A9N9Q9Y9</accession>
<feature type="region of interest" description="Disordered" evidence="1">
    <location>
        <begin position="58"/>
        <end position="77"/>
    </location>
</feature>
<gene>
    <name evidence="2" type="ORF">HYALB_00004968</name>
</gene>
<evidence type="ECO:0000313" key="3">
    <source>
        <dbReference type="Proteomes" id="UP000701801"/>
    </source>
</evidence>
<protein>
    <submittedName>
        <fullName evidence="2">Uncharacterized protein</fullName>
    </submittedName>
</protein>
<dbReference type="AlphaFoldDB" id="A0A9N9Q9Y9"/>
<name>A0A9N9Q9Y9_9HELO</name>
<comment type="caution">
    <text evidence="2">The sequence shown here is derived from an EMBL/GenBank/DDBJ whole genome shotgun (WGS) entry which is preliminary data.</text>
</comment>
<evidence type="ECO:0000313" key="2">
    <source>
        <dbReference type="EMBL" id="CAG8979516.1"/>
    </source>
</evidence>
<dbReference type="EMBL" id="CAJVRM010000318">
    <property type="protein sequence ID" value="CAG8979516.1"/>
    <property type="molecule type" value="Genomic_DNA"/>
</dbReference>
<keyword evidence="3" id="KW-1185">Reference proteome</keyword>
<sequence length="89" mass="10057">MFYECVKLDSPTCEFEICAFYGGEKTSEYPSKSIPSSCHLADGERGVLSVPVESYERLRHETRRRDDTSNEEVPVTSRVMSSLEISGML</sequence>
<reference evidence="2" key="1">
    <citation type="submission" date="2021-07" db="EMBL/GenBank/DDBJ databases">
        <authorList>
            <person name="Durling M."/>
        </authorList>
    </citation>
    <scope>NUCLEOTIDE SEQUENCE</scope>
</reference>
<evidence type="ECO:0000256" key="1">
    <source>
        <dbReference type="SAM" id="MobiDB-lite"/>
    </source>
</evidence>
<proteinExistence type="predicted"/>
<feature type="compositionally biased region" description="Basic and acidic residues" evidence="1">
    <location>
        <begin position="58"/>
        <end position="68"/>
    </location>
</feature>